<protein>
    <submittedName>
        <fullName evidence="1">Uncharacterized protein</fullName>
    </submittedName>
</protein>
<dbReference type="EMBL" id="VSRR010001916">
    <property type="protein sequence ID" value="MPC28460.1"/>
    <property type="molecule type" value="Genomic_DNA"/>
</dbReference>
<keyword evidence="2" id="KW-1185">Reference proteome</keyword>
<comment type="caution">
    <text evidence="1">The sequence shown here is derived from an EMBL/GenBank/DDBJ whole genome shotgun (WGS) entry which is preliminary data.</text>
</comment>
<dbReference type="AlphaFoldDB" id="A0A5B7E3C1"/>
<sequence>MSWEGRFAKILLSLPSSPACVGDWRVTRCQPPSQPAQPRIAATTAHLTSRRADVTRLRCARHRPPPDSQSAR</sequence>
<reference evidence="1 2" key="1">
    <citation type="submission" date="2019-05" db="EMBL/GenBank/DDBJ databases">
        <title>Another draft genome of Portunus trituberculatus and its Hox gene families provides insights of decapod evolution.</title>
        <authorList>
            <person name="Jeong J.-H."/>
            <person name="Song I."/>
            <person name="Kim S."/>
            <person name="Choi T."/>
            <person name="Kim D."/>
            <person name="Ryu S."/>
            <person name="Kim W."/>
        </authorList>
    </citation>
    <scope>NUCLEOTIDE SEQUENCE [LARGE SCALE GENOMIC DNA]</scope>
    <source>
        <tissue evidence="1">Muscle</tissue>
    </source>
</reference>
<evidence type="ECO:0000313" key="1">
    <source>
        <dbReference type="EMBL" id="MPC28460.1"/>
    </source>
</evidence>
<gene>
    <name evidence="1" type="ORF">E2C01_021666</name>
</gene>
<name>A0A5B7E3C1_PORTR</name>
<accession>A0A5B7E3C1</accession>
<organism evidence="1 2">
    <name type="scientific">Portunus trituberculatus</name>
    <name type="common">Swimming crab</name>
    <name type="synonym">Neptunus trituberculatus</name>
    <dbReference type="NCBI Taxonomy" id="210409"/>
    <lineage>
        <taxon>Eukaryota</taxon>
        <taxon>Metazoa</taxon>
        <taxon>Ecdysozoa</taxon>
        <taxon>Arthropoda</taxon>
        <taxon>Crustacea</taxon>
        <taxon>Multicrustacea</taxon>
        <taxon>Malacostraca</taxon>
        <taxon>Eumalacostraca</taxon>
        <taxon>Eucarida</taxon>
        <taxon>Decapoda</taxon>
        <taxon>Pleocyemata</taxon>
        <taxon>Brachyura</taxon>
        <taxon>Eubrachyura</taxon>
        <taxon>Portunoidea</taxon>
        <taxon>Portunidae</taxon>
        <taxon>Portuninae</taxon>
        <taxon>Portunus</taxon>
    </lineage>
</organism>
<evidence type="ECO:0000313" key="2">
    <source>
        <dbReference type="Proteomes" id="UP000324222"/>
    </source>
</evidence>
<dbReference type="Proteomes" id="UP000324222">
    <property type="component" value="Unassembled WGS sequence"/>
</dbReference>
<proteinExistence type="predicted"/>